<dbReference type="AlphaFoldDB" id="A0A9P0HBK1"/>
<dbReference type="GO" id="GO:0007623">
    <property type="term" value="P:circadian rhythm"/>
    <property type="evidence" value="ECO:0007669"/>
    <property type="project" value="UniProtKB-ARBA"/>
</dbReference>
<gene>
    <name evidence="5" type="ORF">NEZAVI_LOCUS8750</name>
</gene>
<organism evidence="5 6">
    <name type="scientific">Nezara viridula</name>
    <name type="common">Southern green stink bug</name>
    <name type="synonym">Cimex viridulus</name>
    <dbReference type="NCBI Taxonomy" id="85310"/>
    <lineage>
        <taxon>Eukaryota</taxon>
        <taxon>Metazoa</taxon>
        <taxon>Ecdysozoa</taxon>
        <taxon>Arthropoda</taxon>
        <taxon>Hexapoda</taxon>
        <taxon>Insecta</taxon>
        <taxon>Pterygota</taxon>
        <taxon>Neoptera</taxon>
        <taxon>Paraneoptera</taxon>
        <taxon>Hemiptera</taxon>
        <taxon>Heteroptera</taxon>
        <taxon>Panheteroptera</taxon>
        <taxon>Pentatomomorpha</taxon>
        <taxon>Pentatomoidea</taxon>
        <taxon>Pentatomidae</taxon>
        <taxon>Pentatominae</taxon>
        <taxon>Nezara</taxon>
    </lineage>
</organism>
<evidence type="ECO:0000256" key="2">
    <source>
        <dbReference type="ARBA" id="ARBA00023108"/>
    </source>
</evidence>
<dbReference type="Gene3D" id="3.15.10.30">
    <property type="entry name" value="Haemolymph juvenile hormone binding protein"/>
    <property type="match status" value="1"/>
</dbReference>
<proteinExistence type="inferred from homology"/>
<evidence type="ECO:0000256" key="4">
    <source>
        <dbReference type="SAM" id="SignalP"/>
    </source>
</evidence>
<feature type="chain" id="PRO_5040401001" evidence="4">
    <location>
        <begin position="21"/>
        <end position="245"/>
    </location>
</feature>
<keyword evidence="2" id="KW-0090">Biological rhythms</keyword>
<feature type="signal peptide" evidence="4">
    <location>
        <begin position="1"/>
        <end position="20"/>
    </location>
</feature>
<keyword evidence="1 4" id="KW-0732">Signal</keyword>
<dbReference type="Pfam" id="PF06585">
    <property type="entry name" value="JHBP"/>
    <property type="match status" value="1"/>
</dbReference>
<dbReference type="FunFam" id="3.15.10.30:FF:000001">
    <property type="entry name" value="Takeout-like protein 1"/>
    <property type="match status" value="1"/>
</dbReference>
<evidence type="ECO:0000313" key="6">
    <source>
        <dbReference type="Proteomes" id="UP001152798"/>
    </source>
</evidence>
<dbReference type="InterPro" id="IPR038606">
    <property type="entry name" value="To_sf"/>
</dbReference>
<sequence length="245" mass="27486">MLMKLSGLLLLLGLINISSAAIPSYIKICKRNDPKIDQCIIDSINFLRPKLVKGIPELDVPPIEPLYFDEFVVSKGNNFKAIGTNVKVIGASNYKITSLKADTNKQIFQIGLSFPYINVEADYDVNMKLLTINLKGKGPLQSNNSDVTIQAIAKGHKNQKDKKTYLLFDSLDLKIKWKNYNIRLENLFGGDKVLGDAVNGALNENKKEIINLIRPKIEKMMGEKMLGVANKITQHFTYDELFPAK</sequence>
<dbReference type="InterPro" id="IPR010562">
    <property type="entry name" value="Haemolymph_juvenile_hormone-bd"/>
</dbReference>
<dbReference type="GO" id="GO:0005615">
    <property type="term" value="C:extracellular space"/>
    <property type="evidence" value="ECO:0007669"/>
    <property type="project" value="TreeGrafter"/>
</dbReference>
<evidence type="ECO:0000256" key="1">
    <source>
        <dbReference type="ARBA" id="ARBA00022729"/>
    </source>
</evidence>
<dbReference type="PANTHER" id="PTHR11008:SF39">
    <property type="entry name" value="CIRCADIAN CLOCK-CONTROLLED PROTEIN-LIKE PROTEIN"/>
    <property type="match status" value="1"/>
</dbReference>
<dbReference type="SMART" id="SM00700">
    <property type="entry name" value="JHBP"/>
    <property type="match status" value="1"/>
</dbReference>
<dbReference type="Proteomes" id="UP001152798">
    <property type="component" value="Chromosome 4"/>
</dbReference>
<reference evidence="5" key="1">
    <citation type="submission" date="2022-01" db="EMBL/GenBank/DDBJ databases">
        <authorList>
            <person name="King R."/>
        </authorList>
    </citation>
    <scope>NUCLEOTIDE SEQUENCE</scope>
</reference>
<comment type="similarity">
    <text evidence="3">Belongs to the TO family.</text>
</comment>
<evidence type="ECO:0000313" key="5">
    <source>
        <dbReference type="EMBL" id="CAH1399268.1"/>
    </source>
</evidence>
<evidence type="ECO:0000256" key="3">
    <source>
        <dbReference type="ARBA" id="ARBA00060902"/>
    </source>
</evidence>
<dbReference type="PANTHER" id="PTHR11008">
    <property type="entry name" value="PROTEIN TAKEOUT-LIKE PROTEIN"/>
    <property type="match status" value="1"/>
</dbReference>
<keyword evidence="6" id="KW-1185">Reference proteome</keyword>
<protein>
    <submittedName>
        <fullName evidence="5">Uncharacterized protein</fullName>
    </submittedName>
</protein>
<accession>A0A9P0HBK1</accession>
<dbReference type="OrthoDB" id="8179031at2759"/>
<name>A0A9P0HBK1_NEZVI</name>
<dbReference type="EMBL" id="OV725080">
    <property type="protein sequence ID" value="CAH1399268.1"/>
    <property type="molecule type" value="Genomic_DNA"/>
</dbReference>